<comment type="caution">
    <text evidence="1">The sequence shown here is derived from an EMBL/GenBank/DDBJ whole genome shotgun (WGS) entry which is preliminary data.</text>
</comment>
<gene>
    <name evidence="1" type="ORF">GRH90_18110</name>
</gene>
<dbReference type="AlphaFoldDB" id="A0A845SHM6"/>
<dbReference type="EMBL" id="WUBS01000013">
    <property type="protein sequence ID" value="NDL64653.1"/>
    <property type="molecule type" value="Genomic_DNA"/>
</dbReference>
<reference evidence="1 2" key="1">
    <citation type="submission" date="2019-12" db="EMBL/GenBank/DDBJ databases">
        <authorList>
            <person name="Lee S.D."/>
        </authorList>
    </citation>
    <scope>NUCLEOTIDE SEQUENCE [LARGE SCALE GENOMIC DNA]</scope>
    <source>
        <strain evidence="1 2">SAP-6</strain>
    </source>
</reference>
<evidence type="ECO:0000313" key="1">
    <source>
        <dbReference type="EMBL" id="NDL64653.1"/>
    </source>
</evidence>
<accession>A0A845SHM6</accession>
<protein>
    <submittedName>
        <fullName evidence="1">Uncharacterized protein</fullName>
    </submittedName>
</protein>
<reference evidence="1 2" key="2">
    <citation type="submission" date="2020-02" db="EMBL/GenBank/DDBJ databases">
        <title>The new genus of Enterobacteriales.</title>
        <authorList>
            <person name="Kim I.S."/>
        </authorList>
    </citation>
    <scope>NUCLEOTIDE SEQUENCE [LARGE SCALE GENOMIC DNA]</scope>
    <source>
        <strain evidence="1 2">SAP-6</strain>
    </source>
</reference>
<organism evidence="1 2">
    <name type="scientific">Acerihabitans arboris</name>
    <dbReference type="NCBI Taxonomy" id="2691583"/>
    <lineage>
        <taxon>Bacteria</taxon>
        <taxon>Pseudomonadati</taxon>
        <taxon>Pseudomonadota</taxon>
        <taxon>Gammaproteobacteria</taxon>
        <taxon>Enterobacterales</taxon>
        <taxon>Pectobacteriaceae</taxon>
        <taxon>Acerihabitans</taxon>
    </lineage>
</organism>
<sequence>MSRLSWASAGKFCSTHPVRVDDATRLADSWRQPVMALGSLMAELK</sequence>
<proteinExistence type="predicted"/>
<name>A0A845SHM6_9GAMM</name>
<dbReference type="Proteomes" id="UP000461443">
    <property type="component" value="Unassembled WGS sequence"/>
</dbReference>
<keyword evidence="2" id="KW-1185">Reference proteome</keyword>
<evidence type="ECO:0000313" key="2">
    <source>
        <dbReference type="Proteomes" id="UP000461443"/>
    </source>
</evidence>